<dbReference type="RefSeq" id="WP_377818028.1">
    <property type="nucleotide sequence ID" value="NZ_JBHSLU010000161.1"/>
</dbReference>
<reference evidence="2" key="1">
    <citation type="journal article" date="2019" name="Int. J. Syst. Evol. Microbiol.">
        <title>The Global Catalogue of Microorganisms (GCM) 10K type strain sequencing project: providing services to taxonomists for standard genome sequencing and annotation.</title>
        <authorList>
            <consortium name="The Broad Institute Genomics Platform"/>
            <consortium name="The Broad Institute Genome Sequencing Center for Infectious Disease"/>
            <person name="Wu L."/>
            <person name="Ma J."/>
        </authorList>
    </citation>
    <scope>NUCLEOTIDE SEQUENCE [LARGE SCALE GENOMIC DNA]</scope>
    <source>
        <strain evidence="2">CCUG 43117</strain>
    </source>
</reference>
<evidence type="ECO:0000313" key="1">
    <source>
        <dbReference type="EMBL" id="MFC5509273.1"/>
    </source>
</evidence>
<accession>A0ABW0PBJ2</accession>
<comment type="caution">
    <text evidence="1">The sequence shown here is derived from an EMBL/GenBank/DDBJ whole genome shotgun (WGS) entry which is preliminary data.</text>
</comment>
<dbReference type="Proteomes" id="UP001596060">
    <property type="component" value="Unassembled WGS sequence"/>
</dbReference>
<keyword evidence="2" id="KW-1185">Reference proteome</keyword>
<gene>
    <name evidence="1" type="ORF">ACFPN9_29090</name>
</gene>
<name>A0ABW0PBJ2_9HYPH</name>
<proteinExistence type="predicted"/>
<evidence type="ECO:0000313" key="2">
    <source>
        <dbReference type="Proteomes" id="UP001596060"/>
    </source>
</evidence>
<protein>
    <submittedName>
        <fullName evidence="1">Uncharacterized protein</fullName>
    </submittedName>
</protein>
<dbReference type="EMBL" id="JBHSLU010000161">
    <property type="protein sequence ID" value="MFC5509273.1"/>
    <property type="molecule type" value="Genomic_DNA"/>
</dbReference>
<organism evidence="1 2">
    <name type="scientific">Bosea massiliensis</name>
    <dbReference type="NCBI Taxonomy" id="151419"/>
    <lineage>
        <taxon>Bacteria</taxon>
        <taxon>Pseudomonadati</taxon>
        <taxon>Pseudomonadota</taxon>
        <taxon>Alphaproteobacteria</taxon>
        <taxon>Hyphomicrobiales</taxon>
        <taxon>Boseaceae</taxon>
        <taxon>Bosea</taxon>
    </lineage>
</organism>
<sequence>MQKFAAYEAIASSLNDGLYGERVRLEPRADGEFSKVGADVSRPALELTAIVDFEPKVLKTRNSGRHDADVSDVIGEKIHISIQERLVPYELRSGDLIHFLERSSPYPSVAAVSTVEPDGIGRILVRCKPGRVRP</sequence>